<evidence type="ECO:0000313" key="5">
    <source>
        <dbReference type="Proteomes" id="UP000586042"/>
    </source>
</evidence>
<evidence type="ECO:0000256" key="1">
    <source>
        <dbReference type="ARBA" id="ARBA00009013"/>
    </source>
</evidence>
<keyword evidence="5" id="KW-1185">Reference proteome</keyword>
<evidence type="ECO:0000259" key="3">
    <source>
        <dbReference type="PROSITE" id="PS50801"/>
    </source>
</evidence>
<comment type="similarity">
    <text evidence="1 2">Belongs to the anti-sigma-factor antagonist family.</text>
</comment>
<name>A0A7Y6M1T5_9ACTN</name>
<reference evidence="4 5" key="1">
    <citation type="submission" date="2020-06" db="EMBL/GenBank/DDBJ databases">
        <title>Nonomuraea sp. SMC257, a novel actinomycete isolated from soil.</title>
        <authorList>
            <person name="Chanama M."/>
        </authorList>
    </citation>
    <scope>NUCLEOTIDE SEQUENCE [LARGE SCALE GENOMIC DNA]</scope>
    <source>
        <strain evidence="4 5">SMC257</strain>
    </source>
</reference>
<accession>A0A7Y6M1T5</accession>
<organism evidence="4 5">
    <name type="scientific">Nonomuraea montanisoli</name>
    <dbReference type="NCBI Taxonomy" id="2741721"/>
    <lineage>
        <taxon>Bacteria</taxon>
        <taxon>Bacillati</taxon>
        <taxon>Actinomycetota</taxon>
        <taxon>Actinomycetes</taxon>
        <taxon>Streptosporangiales</taxon>
        <taxon>Streptosporangiaceae</taxon>
        <taxon>Nonomuraea</taxon>
    </lineage>
</organism>
<dbReference type="Gene3D" id="3.30.750.24">
    <property type="entry name" value="STAS domain"/>
    <property type="match status" value="1"/>
</dbReference>
<gene>
    <name evidence="4" type="ORF">HTZ77_11160</name>
</gene>
<dbReference type="RefSeq" id="WP_175589433.1">
    <property type="nucleotide sequence ID" value="NZ_JABWGN010000004.1"/>
</dbReference>
<sequence length="114" mass="12127">MESLNVTVETEPRRAVAHLRGEIDLATAELLKTSLDTMIEGPSVSALELDLSQVSFIDCSGLRVLLAVKRSLQRRGGTLSLAHLSPSAERLLTAAGLDDHLVECARGRGPLAPA</sequence>
<feature type="domain" description="STAS" evidence="3">
    <location>
        <begin position="4"/>
        <end position="114"/>
    </location>
</feature>
<dbReference type="Proteomes" id="UP000586042">
    <property type="component" value="Unassembled WGS sequence"/>
</dbReference>
<dbReference type="EMBL" id="JABWGN010000004">
    <property type="protein sequence ID" value="NUW31983.1"/>
    <property type="molecule type" value="Genomic_DNA"/>
</dbReference>
<comment type="caution">
    <text evidence="4">The sequence shown here is derived from an EMBL/GenBank/DDBJ whole genome shotgun (WGS) entry which is preliminary data.</text>
</comment>
<dbReference type="SUPFAM" id="SSF52091">
    <property type="entry name" value="SpoIIaa-like"/>
    <property type="match status" value="1"/>
</dbReference>
<dbReference type="CDD" id="cd07043">
    <property type="entry name" value="STAS_anti-anti-sigma_factors"/>
    <property type="match status" value="1"/>
</dbReference>
<proteinExistence type="inferred from homology"/>
<dbReference type="InterPro" id="IPR036513">
    <property type="entry name" value="STAS_dom_sf"/>
</dbReference>
<evidence type="ECO:0000313" key="4">
    <source>
        <dbReference type="EMBL" id="NUW31983.1"/>
    </source>
</evidence>
<dbReference type="PANTHER" id="PTHR33495:SF2">
    <property type="entry name" value="ANTI-SIGMA FACTOR ANTAGONIST TM_1081-RELATED"/>
    <property type="match status" value="1"/>
</dbReference>
<dbReference type="Pfam" id="PF01740">
    <property type="entry name" value="STAS"/>
    <property type="match status" value="1"/>
</dbReference>
<dbReference type="PANTHER" id="PTHR33495">
    <property type="entry name" value="ANTI-SIGMA FACTOR ANTAGONIST TM_1081-RELATED-RELATED"/>
    <property type="match status" value="1"/>
</dbReference>
<dbReference type="InterPro" id="IPR003658">
    <property type="entry name" value="Anti-sigma_ant"/>
</dbReference>
<protein>
    <recommendedName>
        <fullName evidence="2">Anti-sigma factor antagonist</fullName>
    </recommendedName>
</protein>
<dbReference type="NCBIfam" id="TIGR00377">
    <property type="entry name" value="ant_ant_sig"/>
    <property type="match status" value="1"/>
</dbReference>
<dbReference type="GO" id="GO:0043856">
    <property type="term" value="F:anti-sigma factor antagonist activity"/>
    <property type="evidence" value="ECO:0007669"/>
    <property type="project" value="InterPro"/>
</dbReference>
<dbReference type="AlphaFoldDB" id="A0A7Y6M1T5"/>
<dbReference type="InterPro" id="IPR002645">
    <property type="entry name" value="STAS_dom"/>
</dbReference>
<dbReference type="PROSITE" id="PS50801">
    <property type="entry name" value="STAS"/>
    <property type="match status" value="1"/>
</dbReference>
<evidence type="ECO:0000256" key="2">
    <source>
        <dbReference type="RuleBase" id="RU003749"/>
    </source>
</evidence>